<evidence type="ECO:0000313" key="2">
    <source>
        <dbReference type="EnsemblPlants" id="KEH39948"/>
    </source>
</evidence>
<dbReference type="EnsemblPlants" id="KEH39948">
    <property type="protein sequence ID" value="KEH39948"/>
    <property type="gene ID" value="MTR_1g016870"/>
</dbReference>
<protein>
    <submittedName>
        <fullName evidence="1 2">Uncharacterized protein</fullName>
    </submittedName>
</protein>
<dbReference type="Proteomes" id="UP000002051">
    <property type="component" value="Unassembled WGS sequence"/>
</dbReference>
<dbReference type="HOGENOM" id="CLU_2349900_0_0_1"/>
<name>A0A072VEU3_MEDTR</name>
<dbReference type="EMBL" id="CM001217">
    <property type="protein sequence ID" value="KEH39948.1"/>
    <property type="molecule type" value="Genomic_DNA"/>
</dbReference>
<reference evidence="1 3" key="1">
    <citation type="journal article" date="2011" name="Nature">
        <title>The Medicago genome provides insight into the evolution of rhizobial symbioses.</title>
        <authorList>
            <person name="Young N.D."/>
            <person name="Debelle F."/>
            <person name="Oldroyd G.E."/>
            <person name="Geurts R."/>
            <person name="Cannon S.B."/>
            <person name="Udvardi M.K."/>
            <person name="Benedito V.A."/>
            <person name="Mayer K.F."/>
            <person name="Gouzy J."/>
            <person name="Schoof H."/>
            <person name="Van de Peer Y."/>
            <person name="Proost S."/>
            <person name="Cook D.R."/>
            <person name="Meyers B.C."/>
            <person name="Spannagl M."/>
            <person name="Cheung F."/>
            <person name="De Mita S."/>
            <person name="Krishnakumar V."/>
            <person name="Gundlach H."/>
            <person name="Zhou S."/>
            <person name="Mudge J."/>
            <person name="Bharti A.K."/>
            <person name="Murray J.D."/>
            <person name="Naoumkina M.A."/>
            <person name="Rosen B."/>
            <person name="Silverstein K.A."/>
            <person name="Tang H."/>
            <person name="Rombauts S."/>
            <person name="Zhao P.X."/>
            <person name="Zhou P."/>
            <person name="Barbe V."/>
            <person name="Bardou P."/>
            <person name="Bechner M."/>
            <person name="Bellec A."/>
            <person name="Berger A."/>
            <person name="Berges H."/>
            <person name="Bidwell S."/>
            <person name="Bisseling T."/>
            <person name="Choisne N."/>
            <person name="Couloux A."/>
            <person name="Denny R."/>
            <person name="Deshpande S."/>
            <person name="Dai X."/>
            <person name="Doyle J.J."/>
            <person name="Dudez A.M."/>
            <person name="Farmer A.D."/>
            <person name="Fouteau S."/>
            <person name="Franken C."/>
            <person name="Gibelin C."/>
            <person name="Gish J."/>
            <person name="Goldstein S."/>
            <person name="Gonzalez A.J."/>
            <person name="Green P.J."/>
            <person name="Hallab A."/>
            <person name="Hartog M."/>
            <person name="Hua A."/>
            <person name="Humphray S.J."/>
            <person name="Jeong D.H."/>
            <person name="Jing Y."/>
            <person name="Jocker A."/>
            <person name="Kenton S.M."/>
            <person name="Kim D.J."/>
            <person name="Klee K."/>
            <person name="Lai H."/>
            <person name="Lang C."/>
            <person name="Lin S."/>
            <person name="Macmil S.L."/>
            <person name="Magdelenat G."/>
            <person name="Matthews L."/>
            <person name="McCorrison J."/>
            <person name="Monaghan E.L."/>
            <person name="Mun J.H."/>
            <person name="Najar F.Z."/>
            <person name="Nicholson C."/>
            <person name="Noirot C."/>
            <person name="O'Bleness M."/>
            <person name="Paule C.R."/>
            <person name="Poulain J."/>
            <person name="Prion F."/>
            <person name="Qin B."/>
            <person name="Qu C."/>
            <person name="Retzel E.F."/>
            <person name="Riddle C."/>
            <person name="Sallet E."/>
            <person name="Samain S."/>
            <person name="Samson N."/>
            <person name="Sanders I."/>
            <person name="Saurat O."/>
            <person name="Scarpelli C."/>
            <person name="Schiex T."/>
            <person name="Segurens B."/>
            <person name="Severin A.J."/>
            <person name="Sherrier D.J."/>
            <person name="Shi R."/>
            <person name="Sims S."/>
            <person name="Singer S.R."/>
            <person name="Sinharoy S."/>
            <person name="Sterck L."/>
            <person name="Viollet A."/>
            <person name="Wang B.B."/>
            <person name="Wang K."/>
            <person name="Wang M."/>
            <person name="Wang X."/>
            <person name="Warfsmann J."/>
            <person name="Weissenbach J."/>
            <person name="White D.D."/>
            <person name="White J.D."/>
            <person name="Wiley G.B."/>
            <person name="Wincker P."/>
            <person name="Xing Y."/>
            <person name="Yang L."/>
            <person name="Yao Z."/>
            <person name="Ying F."/>
            <person name="Zhai J."/>
            <person name="Zhou L."/>
            <person name="Zuber A."/>
            <person name="Denarie J."/>
            <person name="Dixon R.A."/>
            <person name="May G.D."/>
            <person name="Schwartz D.C."/>
            <person name="Rogers J."/>
            <person name="Quetier F."/>
            <person name="Town C.D."/>
            <person name="Roe B.A."/>
        </authorList>
    </citation>
    <scope>NUCLEOTIDE SEQUENCE [LARGE SCALE GENOMIC DNA]</scope>
    <source>
        <strain evidence="1">A17</strain>
        <strain evidence="2 3">cv. Jemalong A17</strain>
    </source>
</reference>
<accession>A0A072VEU3</accession>
<organism evidence="1 3">
    <name type="scientific">Medicago truncatula</name>
    <name type="common">Barrel medic</name>
    <name type="synonym">Medicago tribuloides</name>
    <dbReference type="NCBI Taxonomy" id="3880"/>
    <lineage>
        <taxon>Eukaryota</taxon>
        <taxon>Viridiplantae</taxon>
        <taxon>Streptophyta</taxon>
        <taxon>Embryophyta</taxon>
        <taxon>Tracheophyta</taxon>
        <taxon>Spermatophyta</taxon>
        <taxon>Magnoliopsida</taxon>
        <taxon>eudicotyledons</taxon>
        <taxon>Gunneridae</taxon>
        <taxon>Pentapetalae</taxon>
        <taxon>rosids</taxon>
        <taxon>fabids</taxon>
        <taxon>Fabales</taxon>
        <taxon>Fabaceae</taxon>
        <taxon>Papilionoideae</taxon>
        <taxon>50 kb inversion clade</taxon>
        <taxon>NPAAA clade</taxon>
        <taxon>Hologalegina</taxon>
        <taxon>IRL clade</taxon>
        <taxon>Trifolieae</taxon>
        <taxon>Medicago</taxon>
    </lineage>
</organism>
<reference evidence="1 3" key="2">
    <citation type="journal article" date="2014" name="BMC Genomics">
        <title>An improved genome release (version Mt4.0) for the model legume Medicago truncatula.</title>
        <authorList>
            <person name="Tang H."/>
            <person name="Krishnakumar V."/>
            <person name="Bidwell S."/>
            <person name="Rosen B."/>
            <person name="Chan A."/>
            <person name="Zhou S."/>
            <person name="Gentzbittel L."/>
            <person name="Childs K.L."/>
            <person name="Yandell M."/>
            <person name="Gundlach H."/>
            <person name="Mayer K.F."/>
            <person name="Schwartz D.C."/>
            <person name="Town C.D."/>
        </authorList>
    </citation>
    <scope>GENOME REANNOTATION</scope>
    <source>
        <strain evidence="1">A17</strain>
        <strain evidence="2 3">cv. Jemalong A17</strain>
    </source>
</reference>
<reference evidence="2" key="3">
    <citation type="submission" date="2015-04" db="UniProtKB">
        <authorList>
            <consortium name="EnsemblPlants"/>
        </authorList>
    </citation>
    <scope>IDENTIFICATION</scope>
    <source>
        <strain evidence="2">cv. Jemalong A17</strain>
    </source>
</reference>
<dbReference type="AlphaFoldDB" id="A0A072VEU3"/>
<keyword evidence="3" id="KW-1185">Reference proteome</keyword>
<sequence>MCFPTIESNPESNQPLAFDFLRIFTFSLPNFTQVPSCSQTTIHSCVFQPHESIPKRHQPFFTFTCEVSGSSDPPILVLKDLRLDTLNLIQRHSTLKL</sequence>
<evidence type="ECO:0000313" key="1">
    <source>
        <dbReference type="EMBL" id="KEH39948.1"/>
    </source>
</evidence>
<evidence type="ECO:0000313" key="3">
    <source>
        <dbReference type="Proteomes" id="UP000002051"/>
    </source>
</evidence>
<proteinExistence type="predicted"/>
<gene>
    <name evidence="1" type="ordered locus">MTR_1g016870</name>
</gene>